<evidence type="ECO:0000256" key="4">
    <source>
        <dbReference type="ARBA" id="ARBA00022989"/>
    </source>
</evidence>
<dbReference type="EMBL" id="LOPV01000032">
    <property type="protein sequence ID" value="KTG30685.1"/>
    <property type="molecule type" value="Genomic_DNA"/>
</dbReference>
<evidence type="ECO:0000256" key="7">
    <source>
        <dbReference type="SAM" id="Phobius"/>
    </source>
</evidence>
<keyword evidence="9" id="KW-1185">Reference proteome</keyword>
<organism evidence="8 9">
    <name type="scientific">Haloferax profundi</name>
    <dbReference type="NCBI Taxonomy" id="1544718"/>
    <lineage>
        <taxon>Archaea</taxon>
        <taxon>Methanobacteriati</taxon>
        <taxon>Methanobacteriota</taxon>
        <taxon>Stenosarchaea group</taxon>
        <taxon>Halobacteria</taxon>
        <taxon>Halobacteriales</taxon>
        <taxon>Haloferacaceae</taxon>
        <taxon>Haloferax</taxon>
    </lineage>
</organism>
<accession>A0A0W1SW40</accession>
<keyword evidence="4 7" id="KW-1133">Transmembrane helix</keyword>
<evidence type="ECO:0008006" key="10">
    <source>
        <dbReference type="Google" id="ProtNLM"/>
    </source>
</evidence>
<feature type="transmembrane region" description="Helical" evidence="7">
    <location>
        <begin position="394"/>
        <end position="417"/>
    </location>
</feature>
<feature type="transmembrane region" description="Helical" evidence="7">
    <location>
        <begin position="273"/>
        <end position="295"/>
    </location>
</feature>
<feature type="transmembrane region" description="Helical" evidence="7">
    <location>
        <begin position="148"/>
        <end position="169"/>
    </location>
</feature>
<feature type="region of interest" description="Disordered" evidence="6">
    <location>
        <begin position="1"/>
        <end position="24"/>
    </location>
</feature>
<proteinExistence type="predicted"/>
<evidence type="ECO:0000256" key="3">
    <source>
        <dbReference type="ARBA" id="ARBA00022692"/>
    </source>
</evidence>
<evidence type="ECO:0000256" key="6">
    <source>
        <dbReference type="SAM" id="MobiDB-lite"/>
    </source>
</evidence>
<feature type="transmembrane region" description="Helical" evidence="7">
    <location>
        <begin position="481"/>
        <end position="499"/>
    </location>
</feature>
<reference evidence="8 9" key="1">
    <citation type="submission" date="2015-12" db="EMBL/GenBank/DDBJ databases">
        <title>Haloferax profundi sp. nov. isolated from the Discovery deep brine-seawater interface in the Red Sea.</title>
        <authorList>
            <person name="Zhang G."/>
            <person name="Stingl U."/>
            <person name="Rashid M."/>
        </authorList>
    </citation>
    <scope>NUCLEOTIDE SEQUENCE [LARGE SCALE GENOMIC DNA]</scope>
    <source>
        <strain evidence="8 9">SB29</strain>
    </source>
</reference>
<dbReference type="InterPro" id="IPR050833">
    <property type="entry name" value="Poly_Biosynth_Transport"/>
</dbReference>
<evidence type="ECO:0000256" key="2">
    <source>
        <dbReference type="ARBA" id="ARBA00022475"/>
    </source>
</evidence>
<dbReference type="PANTHER" id="PTHR30250">
    <property type="entry name" value="PST FAMILY PREDICTED COLANIC ACID TRANSPORTER"/>
    <property type="match status" value="1"/>
</dbReference>
<name>A0A0W1SW40_9EURY</name>
<gene>
    <name evidence="8" type="ORF">AUR66_06705</name>
</gene>
<protein>
    <recommendedName>
        <fullName evidence="10">Polysaccharide biosynthesis protein</fullName>
    </recommendedName>
</protein>
<dbReference type="PANTHER" id="PTHR30250:SF27">
    <property type="entry name" value="POLYSACCHARIDE BIOSYNTHESIS PROTEIN"/>
    <property type="match status" value="1"/>
</dbReference>
<evidence type="ECO:0000256" key="1">
    <source>
        <dbReference type="ARBA" id="ARBA00004651"/>
    </source>
</evidence>
<evidence type="ECO:0000313" key="9">
    <source>
        <dbReference type="Proteomes" id="UP000053157"/>
    </source>
</evidence>
<evidence type="ECO:0000313" key="8">
    <source>
        <dbReference type="EMBL" id="KTG30685.1"/>
    </source>
</evidence>
<dbReference type="Proteomes" id="UP000053157">
    <property type="component" value="Unassembled WGS sequence"/>
</dbReference>
<dbReference type="AlphaFoldDB" id="A0A0W1SW40"/>
<feature type="transmembrane region" description="Helical" evidence="7">
    <location>
        <begin position="207"/>
        <end position="227"/>
    </location>
</feature>
<keyword evidence="5 7" id="KW-0472">Membrane</keyword>
<keyword evidence="2" id="KW-1003">Cell membrane</keyword>
<feature type="transmembrane region" description="Helical" evidence="7">
    <location>
        <begin position="181"/>
        <end position="201"/>
    </location>
</feature>
<evidence type="ECO:0000256" key="5">
    <source>
        <dbReference type="ARBA" id="ARBA00023136"/>
    </source>
</evidence>
<dbReference type="GO" id="GO:0005886">
    <property type="term" value="C:plasma membrane"/>
    <property type="evidence" value="ECO:0007669"/>
    <property type="project" value="UniProtKB-SubCell"/>
</dbReference>
<comment type="subcellular location">
    <subcellularLocation>
        <location evidence="1">Cell membrane</location>
        <topology evidence="1">Multi-pass membrane protein</topology>
    </subcellularLocation>
</comment>
<feature type="transmembrane region" description="Helical" evidence="7">
    <location>
        <begin position="115"/>
        <end position="136"/>
    </location>
</feature>
<feature type="transmembrane region" description="Helical" evidence="7">
    <location>
        <begin position="248"/>
        <end position="267"/>
    </location>
</feature>
<feature type="transmembrane region" description="Helical" evidence="7">
    <location>
        <begin position="54"/>
        <end position="74"/>
    </location>
</feature>
<feature type="transmembrane region" description="Helical" evidence="7">
    <location>
        <begin position="332"/>
        <end position="356"/>
    </location>
</feature>
<sequence>MLTLRRDSLVPIDSADSPPDAPDADRRLEDALERVAHGAVVSVPSIVLERGLRLAFTAVLTNSFAASTYGLFALARRLQRYLAHVTLGFRNGLSRFLPTTDVDADRDVIATFASLLLLAVATLFGGALYLATPAIADIAAEGPLFEHLLRVFAVGLPASVWLFTVTEMLRAFEEVGPLNLTLRLGFPLAQLAVGLAGAFVFRDVVVVAAGVWVAMGLVGIVAIWWLSRSRGLSPRLRTPNTARLCRRYVDFSTPMFFGGIAITTQRLGFYPLIAVYLSGTASGVFAVGVLLGELVRLPLLGINQFIPPVAAALYEEGHHTALRRLYHVTSRLVLVGATALTVPVVVYRHSIMAIFGPTFVTYAPLLPGFILAQYVASAAGSVGILLMMTDNQRALLVVNTAITVVLALVAIPLTATFGLPGLVASYLLMLTLNNGFEVLVLYYLEGLQPVTRGHAKPLVAAIPLALVALGSKALFTGYVAVAVGTIAGLAAYAVAIRLLGTAPVERQLVATLVSRYRDAAGR</sequence>
<comment type="caution">
    <text evidence="8">The sequence shown here is derived from an EMBL/GenBank/DDBJ whole genome shotgun (WGS) entry which is preliminary data.</text>
</comment>
<feature type="transmembrane region" description="Helical" evidence="7">
    <location>
        <begin position="362"/>
        <end position="387"/>
    </location>
</feature>
<feature type="transmembrane region" description="Helical" evidence="7">
    <location>
        <begin position="423"/>
        <end position="444"/>
    </location>
</feature>
<keyword evidence="3 7" id="KW-0812">Transmembrane</keyword>